<dbReference type="InterPro" id="IPR036901">
    <property type="entry name" value="Asp/Orn_carbamoylTrfase_sf"/>
</dbReference>
<evidence type="ECO:0000259" key="8">
    <source>
        <dbReference type="Pfam" id="PF02729"/>
    </source>
</evidence>
<dbReference type="AlphaFoldDB" id="A0A7V5H4J8"/>
<dbReference type="InterPro" id="IPR006130">
    <property type="entry name" value="Asp/Orn_carbamoylTrfase"/>
</dbReference>
<dbReference type="PRINTS" id="PR00102">
    <property type="entry name" value="OTCASE"/>
</dbReference>
<comment type="pathway">
    <text evidence="1">Amino-acid biosynthesis; L-arginine biosynthesis; L-arginine from L-ornithine and carbamoyl phosphate: step 1/3.</text>
</comment>
<protein>
    <recommendedName>
        <fullName evidence="3 6">Ornithine carbamoyltransferase</fullName>
        <shortName evidence="6">OTCase</shortName>
        <ecNumber evidence="3 6">2.1.3.3</ecNumber>
    </recommendedName>
</protein>
<dbReference type="Gene3D" id="3.40.50.1370">
    <property type="entry name" value="Aspartate/ornithine carbamoyltransferase"/>
    <property type="match status" value="2"/>
</dbReference>
<comment type="caution">
    <text evidence="6">Lacks conserved residue(s) required for the propagation of feature annotation.</text>
</comment>
<feature type="binding site" evidence="6">
    <location>
        <position position="103"/>
    </location>
    <ligand>
        <name>carbamoyl phosphate</name>
        <dbReference type="ChEBI" id="CHEBI:58228"/>
    </ligand>
</feature>
<dbReference type="EMBL" id="DRTD01000601">
    <property type="protein sequence ID" value="HHE55741.1"/>
    <property type="molecule type" value="Genomic_DNA"/>
</dbReference>
<proteinExistence type="inferred from homology"/>
<keyword evidence="4 6" id="KW-0808">Transferase</keyword>
<dbReference type="HAMAP" id="MF_01109">
    <property type="entry name" value="OTCase"/>
    <property type="match status" value="1"/>
</dbReference>
<dbReference type="PANTHER" id="PTHR45753:SF3">
    <property type="entry name" value="ORNITHINE TRANSCARBAMYLASE, MITOCHONDRIAL"/>
    <property type="match status" value="1"/>
</dbReference>
<reference evidence="9" key="1">
    <citation type="journal article" date="2020" name="mSystems">
        <title>Genome- and Community-Level Interaction Insights into Carbon Utilization and Element Cycling Functions of Hydrothermarchaeota in Hydrothermal Sediment.</title>
        <authorList>
            <person name="Zhou Z."/>
            <person name="Liu Y."/>
            <person name="Xu W."/>
            <person name="Pan J."/>
            <person name="Luo Z.H."/>
            <person name="Li M."/>
        </authorList>
    </citation>
    <scope>NUCLEOTIDE SEQUENCE [LARGE SCALE GENOMIC DNA]</scope>
    <source>
        <strain evidence="9">HyVt-76</strain>
    </source>
</reference>
<dbReference type="GO" id="GO:0005737">
    <property type="term" value="C:cytoplasm"/>
    <property type="evidence" value="ECO:0007669"/>
    <property type="project" value="UniProtKB-SubCell"/>
</dbReference>
<gene>
    <name evidence="9" type="primary">argF</name>
    <name evidence="9" type="ORF">ENL21_08155</name>
</gene>
<feature type="binding site" evidence="6">
    <location>
        <begin position="226"/>
        <end position="227"/>
    </location>
    <ligand>
        <name>L-ornithine</name>
        <dbReference type="ChEBI" id="CHEBI:46911"/>
    </ligand>
</feature>
<dbReference type="PRINTS" id="PR00100">
    <property type="entry name" value="AOTCASE"/>
</dbReference>
<dbReference type="GO" id="GO:0004585">
    <property type="term" value="F:ornithine carbamoyltransferase activity"/>
    <property type="evidence" value="ECO:0007669"/>
    <property type="project" value="UniProtKB-UniRule"/>
</dbReference>
<dbReference type="Pfam" id="PF02729">
    <property type="entry name" value="OTCace_N"/>
    <property type="match status" value="1"/>
</dbReference>
<evidence type="ECO:0000259" key="7">
    <source>
        <dbReference type="Pfam" id="PF00185"/>
    </source>
</evidence>
<feature type="binding site" evidence="6">
    <location>
        <begin position="130"/>
        <end position="133"/>
    </location>
    <ligand>
        <name>carbamoyl phosphate</name>
        <dbReference type="ChEBI" id="CHEBI:58228"/>
    </ligand>
</feature>
<evidence type="ECO:0000256" key="3">
    <source>
        <dbReference type="ARBA" id="ARBA00013007"/>
    </source>
</evidence>
<accession>A0A7V5H4J8</accession>
<feature type="binding site" evidence="6">
    <location>
        <position position="161"/>
    </location>
    <ligand>
        <name>L-ornithine</name>
        <dbReference type="ChEBI" id="CHEBI:46911"/>
    </ligand>
</feature>
<evidence type="ECO:0000256" key="6">
    <source>
        <dbReference type="HAMAP-Rule" id="MF_01109"/>
    </source>
</evidence>
<dbReference type="GO" id="GO:0019240">
    <property type="term" value="P:citrulline biosynthetic process"/>
    <property type="evidence" value="ECO:0007669"/>
    <property type="project" value="TreeGrafter"/>
</dbReference>
<feature type="binding site" evidence="6">
    <location>
        <position position="290"/>
    </location>
    <ligand>
        <name>carbamoyl phosphate</name>
        <dbReference type="ChEBI" id="CHEBI:58228"/>
    </ligand>
</feature>
<feature type="domain" description="Aspartate/ornithine carbamoyltransferase Asp/Orn-binding" evidence="7">
    <location>
        <begin position="150"/>
        <end position="299"/>
    </location>
</feature>
<dbReference type="Pfam" id="PF00185">
    <property type="entry name" value="OTCace"/>
    <property type="match status" value="1"/>
</dbReference>
<dbReference type="FunFam" id="3.40.50.1370:FF:000008">
    <property type="entry name" value="Ornithine carbamoyltransferase"/>
    <property type="match status" value="1"/>
</dbReference>
<dbReference type="NCBIfam" id="TIGR00658">
    <property type="entry name" value="orni_carb_tr"/>
    <property type="match status" value="1"/>
</dbReference>
<comment type="catalytic activity">
    <reaction evidence="5 6">
        <text>carbamoyl phosphate + L-ornithine = L-citrulline + phosphate + H(+)</text>
        <dbReference type="Rhea" id="RHEA:19513"/>
        <dbReference type="ChEBI" id="CHEBI:15378"/>
        <dbReference type="ChEBI" id="CHEBI:43474"/>
        <dbReference type="ChEBI" id="CHEBI:46911"/>
        <dbReference type="ChEBI" id="CHEBI:57743"/>
        <dbReference type="ChEBI" id="CHEBI:58228"/>
        <dbReference type="EC" id="2.1.3.3"/>
    </reaction>
</comment>
<feature type="domain" description="Aspartate/ornithine carbamoyltransferase carbamoyl-P binding" evidence="8">
    <location>
        <begin position="3"/>
        <end position="143"/>
    </location>
</feature>
<comment type="caution">
    <text evidence="9">The sequence shown here is derived from an EMBL/GenBank/DDBJ whole genome shotgun (WGS) entry which is preliminary data.</text>
</comment>
<dbReference type="Proteomes" id="UP000886111">
    <property type="component" value="Unassembled WGS sequence"/>
</dbReference>
<dbReference type="PANTHER" id="PTHR45753">
    <property type="entry name" value="ORNITHINE CARBAMOYLTRANSFERASE, MITOCHONDRIAL"/>
    <property type="match status" value="1"/>
</dbReference>
<keyword evidence="6" id="KW-0963">Cytoplasm</keyword>
<sequence>MKKDFISIADYSKEELLEIFDLTRELKEKTKRGEEHHLCKGKTMAMIFAKPSARTRISFETGMYQLGGYALYLSPNDIGIGKREAVKDIARVVSRYNDIIMARLFDHAHMLELAEYASVPVINGLTDYNHPCQIMADIFTVLEKRGHLEDLKITYIGDGNNVANSWVNLAAKLPMHLVICSPSGFEPDTETLTRAHDAGVSQIEIVHDPEVAVKDADVVYTDVWASMGQEAEAEKRRKIFMPYQVNYKLMSHARKDAMVMHCLPAHRGEEITDEVMDGPQSIVFDEAENRMHVQKAIIAKLLCNA</sequence>
<feature type="binding site" evidence="6">
    <location>
        <begin position="262"/>
        <end position="263"/>
    </location>
    <ligand>
        <name>carbamoyl phosphate</name>
        <dbReference type="ChEBI" id="CHEBI:58228"/>
    </ligand>
</feature>
<dbReference type="InterPro" id="IPR006131">
    <property type="entry name" value="Asp_carbamoyltransf_Asp/Orn-bd"/>
</dbReference>
<dbReference type="InterPro" id="IPR002292">
    <property type="entry name" value="Orn/put_carbamltrans"/>
</dbReference>
<dbReference type="InterPro" id="IPR024904">
    <property type="entry name" value="OTCase_ArgI"/>
</dbReference>
<dbReference type="InterPro" id="IPR006132">
    <property type="entry name" value="Asp/Orn_carbamoyltranf_P-bd"/>
</dbReference>
<dbReference type="GO" id="GO:0016597">
    <property type="term" value="F:amino acid binding"/>
    <property type="evidence" value="ECO:0007669"/>
    <property type="project" value="InterPro"/>
</dbReference>
<comment type="subcellular location">
    <subcellularLocation>
        <location evidence="6">Cytoplasm</location>
    </subcellularLocation>
</comment>
<evidence type="ECO:0000256" key="1">
    <source>
        <dbReference type="ARBA" id="ARBA00004975"/>
    </source>
</evidence>
<dbReference type="GO" id="GO:0042450">
    <property type="term" value="P:L-arginine biosynthetic process via ornithine"/>
    <property type="evidence" value="ECO:0007669"/>
    <property type="project" value="UniProtKB-UniRule"/>
</dbReference>
<name>A0A7V5H4J8_CALAY</name>
<evidence type="ECO:0000256" key="2">
    <source>
        <dbReference type="ARBA" id="ARBA00007805"/>
    </source>
</evidence>
<evidence type="ECO:0000313" key="9">
    <source>
        <dbReference type="EMBL" id="HHE55741.1"/>
    </source>
</evidence>
<dbReference type="NCBIfam" id="NF001986">
    <property type="entry name" value="PRK00779.1"/>
    <property type="match status" value="1"/>
</dbReference>
<dbReference type="SUPFAM" id="SSF53671">
    <property type="entry name" value="Aspartate/ornithine carbamoyltransferase"/>
    <property type="match status" value="1"/>
</dbReference>
<dbReference type="EC" id="2.1.3.3" evidence="3 6"/>
<comment type="similarity">
    <text evidence="2 6">Belongs to the aspartate/ornithine carbamoyltransferase superfamily. OTCase family.</text>
</comment>
<feature type="binding site" evidence="6">
    <location>
        <position position="222"/>
    </location>
    <ligand>
        <name>L-ornithine</name>
        <dbReference type="ChEBI" id="CHEBI:46911"/>
    </ligand>
</feature>
<evidence type="ECO:0000256" key="4">
    <source>
        <dbReference type="ARBA" id="ARBA00022679"/>
    </source>
</evidence>
<evidence type="ECO:0000256" key="5">
    <source>
        <dbReference type="ARBA" id="ARBA00048772"/>
    </source>
</evidence>
<organism evidence="9">
    <name type="scientific">Caldithrix abyssi</name>
    <dbReference type="NCBI Taxonomy" id="187145"/>
    <lineage>
        <taxon>Bacteria</taxon>
        <taxon>Pseudomonadati</taxon>
        <taxon>Calditrichota</taxon>
        <taxon>Calditrichia</taxon>
        <taxon>Calditrichales</taxon>
        <taxon>Calditrichaceae</taxon>
        <taxon>Caldithrix</taxon>
    </lineage>
</organism>